<protein>
    <submittedName>
        <fullName evidence="1">Uncharacterized protein</fullName>
    </submittedName>
</protein>
<dbReference type="AlphaFoldDB" id="A0A1Y5FCP4"/>
<sequence>MTKLRKTKKQVTPQQNYKRFSSVDGRHPLQKAVPDSAVNYSVRTRKGGKVAFFNFDLAKEMGLIQKNHPNELTPELEQEILNTFSIVIINEYDIENEIKFPKKEIRKHQYMATRYLQLQHPNKQGKTSGDGRSIWNGSISHRGKRWDISSSGTGATCLSPATHLHGKHWKTGDPTISYGCGYSEIDEGMGTLFFSEIFNRNHLETERVLGIIEFSNGIAINIRAQQNLIRPSHMFNYLKQGDLENLDLMVEYYIDREIENGNFQDAPKSKKKRLDYFLEKQTEIFAKMSAKLEDEYIFCWLDWDGDNILMNGGIIDYGSIRQFGLFHSEYRYDDVDRYSTNIIEQKNKARYTVQTFAQLVDYIKTGERKSLKDFSKSKAVKQFDSCFMESKFTNLLEKTGFTEEHIEFLSKKHAKLVVEYQKVFSYFERTKSKEGLHEVADGINWSAIFCMRDILRELPQLFLVRGENLSYDEFINVIKSSYATKEDLELGSHRKKMINEFQSIYWKMTKLIAAHKKVEVNKVLLELTMRTSVINKYDRVTGDSISTIVDKVLKHRPRVKPIQLYSLLQEFCDYQNFDPAKCINVDRPTKVQSKFMKNMLQIVRDYREGL</sequence>
<reference evidence="2" key="1">
    <citation type="journal article" date="2017" name="Proc. Natl. Acad. Sci. U.S.A.">
        <title>Simulation of Deepwater Horizon oil plume reveals substrate specialization within a complex community of hydrocarbon-degraders.</title>
        <authorList>
            <person name="Hu P."/>
            <person name="Dubinsky E.A."/>
            <person name="Probst A.J."/>
            <person name="Wang J."/>
            <person name="Sieber C.M.K."/>
            <person name="Tom L.M."/>
            <person name="Gardinali P."/>
            <person name="Banfield J.F."/>
            <person name="Atlas R.M."/>
            <person name="Andersen G.L."/>
        </authorList>
    </citation>
    <scope>NUCLEOTIDE SEQUENCE [LARGE SCALE GENOMIC DNA]</scope>
</reference>
<dbReference type="Proteomes" id="UP000196531">
    <property type="component" value="Unassembled WGS sequence"/>
</dbReference>
<comment type="caution">
    <text evidence="1">The sequence shown here is derived from an EMBL/GenBank/DDBJ whole genome shotgun (WGS) entry which is preliminary data.</text>
</comment>
<gene>
    <name evidence="1" type="ORF">A9Q84_09810</name>
</gene>
<accession>A0A1Y5FCP4</accession>
<dbReference type="EMBL" id="MAAO01000006">
    <property type="protein sequence ID" value="OUR96630.1"/>
    <property type="molecule type" value="Genomic_DNA"/>
</dbReference>
<evidence type="ECO:0000313" key="1">
    <source>
        <dbReference type="EMBL" id="OUR96630.1"/>
    </source>
</evidence>
<evidence type="ECO:0000313" key="2">
    <source>
        <dbReference type="Proteomes" id="UP000196531"/>
    </source>
</evidence>
<organism evidence="1 2">
    <name type="scientific">Halobacteriovorax marinus</name>
    <dbReference type="NCBI Taxonomy" id="97084"/>
    <lineage>
        <taxon>Bacteria</taxon>
        <taxon>Pseudomonadati</taxon>
        <taxon>Bdellovibrionota</taxon>
        <taxon>Bacteriovoracia</taxon>
        <taxon>Bacteriovoracales</taxon>
        <taxon>Halobacteriovoraceae</taxon>
        <taxon>Halobacteriovorax</taxon>
    </lineage>
</organism>
<proteinExistence type="predicted"/>
<name>A0A1Y5FCP4_9BACT</name>